<proteinExistence type="predicted"/>
<protein>
    <recommendedName>
        <fullName evidence="6">N-acetyltransferase domain-containing protein</fullName>
    </recommendedName>
</protein>
<evidence type="ECO:0000313" key="2">
    <source>
        <dbReference type="EMBL" id="CAF1519128.1"/>
    </source>
</evidence>
<name>A0A815U8W6_9BILA</name>
<evidence type="ECO:0000313" key="5">
    <source>
        <dbReference type="Proteomes" id="UP000663829"/>
    </source>
</evidence>
<accession>A0A815U8W6</accession>
<organism evidence="2 5">
    <name type="scientific">Didymodactylos carnosus</name>
    <dbReference type="NCBI Taxonomy" id="1234261"/>
    <lineage>
        <taxon>Eukaryota</taxon>
        <taxon>Metazoa</taxon>
        <taxon>Spiralia</taxon>
        <taxon>Gnathifera</taxon>
        <taxon>Rotifera</taxon>
        <taxon>Eurotatoria</taxon>
        <taxon>Bdelloidea</taxon>
        <taxon>Philodinida</taxon>
        <taxon>Philodinidae</taxon>
        <taxon>Didymodactylos</taxon>
    </lineage>
</organism>
<dbReference type="EMBL" id="CAJOBA010007336">
    <property type="protein sequence ID" value="CAF3799583.1"/>
    <property type="molecule type" value="Genomic_DNA"/>
</dbReference>
<dbReference type="EMBL" id="CAJNOQ010023720">
    <property type="protein sequence ID" value="CAF1519128.1"/>
    <property type="molecule type" value="Genomic_DNA"/>
</dbReference>
<dbReference type="EMBL" id="CAJOBC010089269">
    <property type="protein sequence ID" value="CAF4378729.1"/>
    <property type="molecule type" value="Genomic_DNA"/>
</dbReference>
<gene>
    <name evidence="2" type="ORF">GPM918_LOCUS37473</name>
    <name evidence="1" type="ORF">OVA965_LOCUS16005</name>
    <name evidence="4" type="ORF">SRO942_LOCUS38238</name>
    <name evidence="3" type="ORF">TMI583_LOCUS16014</name>
</gene>
<dbReference type="OrthoDB" id="9975601at2759"/>
<sequence length="70" mass="8290">MEIRENTIEDAILVHSQIDEFGQYNDLTDYFSHRLHGKQRLIVVAYTNEAIPVGYLVCYDRYNDNVSFYI</sequence>
<evidence type="ECO:0008006" key="6">
    <source>
        <dbReference type="Google" id="ProtNLM"/>
    </source>
</evidence>
<keyword evidence="5" id="KW-1185">Reference proteome</keyword>
<dbReference type="Proteomes" id="UP000663829">
    <property type="component" value="Unassembled WGS sequence"/>
</dbReference>
<dbReference type="EMBL" id="CAJNOK010007325">
    <property type="protein sequence ID" value="CAF1031367.1"/>
    <property type="molecule type" value="Genomic_DNA"/>
</dbReference>
<comment type="caution">
    <text evidence="2">The sequence shown here is derived from an EMBL/GenBank/DDBJ whole genome shotgun (WGS) entry which is preliminary data.</text>
</comment>
<evidence type="ECO:0000313" key="1">
    <source>
        <dbReference type="EMBL" id="CAF1031367.1"/>
    </source>
</evidence>
<dbReference type="Proteomes" id="UP000681722">
    <property type="component" value="Unassembled WGS sequence"/>
</dbReference>
<dbReference type="AlphaFoldDB" id="A0A815U8W6"/>
<evidence type="ECO:0000313" key="4">
    <source>
        <dbReference type="EMBL" id="CAF4378729.1"/>
    </source>
</evidence>
<dbReference type="Proteomes" id="UP000682733">
    <property type="component" value="Unassembled WGS sequence"/>
</dbReference>
<reference evidence="2" key="1">
    <citation type="submission" date="2021-02" db="EMBL/GenBank/DDBJ databases">
        <authorList>
            <person name="Nowell W R."/>
        </authorList>
    </citation>
    <scope>NUCLEOTIDE SEQUENCE</scope>
</reference>
<dbReference type="Proteomes" id="UP000677228">
    <property type="component" value="Unassembled WGS sequence"/>
</dbReference>
<evidence type="ECO:0000313" key="3">
    <source>
        <dbReference type="EMBL" id="CAF3799583.1"/>
    </source>
</evidence>